<dbReference type="Gene3D" id="1.25.40.10">
    <property type="entry name" value="Tetratricopeptide repeat domain"/>
    <property type="match status" value="1"/>
</dbReference>
<dbReference type="SMART" id="SM00028">
    <property type="entry name" value="TPR"/>
    <property type="match status" value="3"/>
</dbReference>
<evidence type="ECO:0008006" key="10">
    <source>
        <dbReference type="Google" id="ProtNLM"/>
    </source>
</evidence>
<comment type="caution">
    <text evidence="8">The sequence shown here is derived from an EMBL/GenBank/DDBJ whole genome shotgun (WGS) entry which is preliminary data.</text>
</comment>
<evidence type="ECO:0000256" key="1">
    <source>
        <dbReference type="ARBA" id="ARBA00004141"/>
    </source>
</evidence>
<evidence type="ECO:0000256" key="6">
    <source>
        <dbReference type="SAM" id="MobiDB-lite"/>
    </source>
</evidence>
<evidence type="ECO:0000313" key="8">
    <source>
        <dbReference type="EMBL" id="KAI3438444.1"/>
    </source>
</evidence>
<reference evidence="8" key="2">
    <citation type="submission" date="2020-11" db="EMBL/GenBank/DDBJ databases">
        <authorList>
            <person name="Cecchin M."/>
            <person name="Marcolungo L."/>
            <person name="Rossato M."/>
            <person name="Girolomoni L."/>
            <person name="Cosentino E."/>
            <person name="Cuine S."/>
            <person name="Li-Beisson Y."/>
            <person name="Delledonne M."/>
            <person name="Ballottari M."/>
        </authorList>
    </citation>
    <scope>NUCLEOTIDE SEQUENCE</scope>
    <source>
        <strain evidence="8">211/11P</strain>
        <tissue evidence="8">Whole cell</tissue>
    </source>
</reference>
<evidence type="ECO:0000256" key="4">
    <source>
        <dbReference type="ARBA" id="ARBA00022989"/>
    </source>
</evidence>
<comment type="similarity">
    <text evidence="2">Belongs to the OXA1/ALB3/YidC (TC 2.A.9.2) family.</text>
</comment>
<evidence type="ECO:0000256" key="5">
    <source>
        <dbReference type="ARBA" id="ARBA00023136"/>
    </source>
</evidence>
<dbReference type="SUPFAM" id="SSF48452">
    <property type="entry name" value="TPR-like"/>
    <property type="match status" value="1"/>
</dbReference>
<proteinExistence type="inferred from homology"/>
<keyword evidence="5 7" id="KW-0472">Membrane</keyword>
<sequence length="656" mass="67579">MGALYTACRAGRLLRWGGPLESSALLASRGFSSSSGGDEADNAASQALAAAGDASAGGATDAAAGFDSFTSAADGLSAAASAAAVSADDFGVVLGAAVAAVDGLHAATGLPWWATLSAVGVAVRVAMFPISLQGMKASAALMPLLRQARDQEAASMQPPSTTAAAAVRPEEPEQQGSSSSTTSRSISSKQQRWQRAQQQAAIAAAALDGGGAGALALPRPLSPPPSPSTRQILARFHQLRQQAGAPHPIWVLASPLAQVPVFVTAMTAIRTMSLRGWPGFSDGGTAWFTDLTLPAMDLEAWTAPLGTAGVVLPIAIVLCMLTNIDAAFSVPAGSRQQASVMLWVMGGLRLLLEWMMVPLFAVALQLPQGALCYWATSSSLALAQNQALKQPAVRRAVGLPTGPPSQSAAPPHAAPSAAAAAAAAVAAGAAGPIAAGVDPALRRFLLITSDQAALFAKAAELRAEGRAGATSVVLQRLLQLYPGQPNALYALGQVHAALKDWPLSEQCYLQAARSAQLDAQSRARSWFGAAVAMHMQGEHDTAISAFGKAAAAADSDGLRVRCWVSQATLHRKLGQLDAAVLLLRKAARAEPKVEEAYLQPLLAELAGEQPPGVSGQEQQQLNGAQADGQDWELEQQQQQQQQTAGLEATTLEQKRS</sequence>
<keyword evidence="3 7" id="KW-0812">Transmembrane</keyword>
<dbReference type="Proteomes" id="UP001055712">
    <property type="component" value="Unassembled WGS sequence"/>
</dbReference>
<dbReference type="CDD" id="cd20069">
    <property type="entry name" value="5TM_Oxa1-like"/>
    <property type="match status" value="1"/>
</dbReference>
<dbReference type="GO" id="GO:0032977">
    <property type="term" value="F:membrane insertase activity"/>
    <property type="evidence" value="ECO:0007669"/>
    <property type="project" value="InterPro"/>
</dbReference>
<feature type="compositionally biased region" description="Low complexity" evidence="6">
    <location>
        <begin position="177"/>
        <end position="193"/>
    </location>
</feature>
<evidence type="ECO:0000256" key="2">
    <source>
        <dbReference type="ARBA" id="ARBA00010583"/>
    </source>
</evidence>
<evidence type="ECO:0000256" key="3">
    <source>
        <dbReference type="ARBA" id="ARBA00022692"/>
    </source>
</evidence>
<dbReference type="InterPro" id="IPR001708">
    <property type="entry name" value="YidC/ALB3/OXA1/COX18"/>
</dbReference>
<comment type="subcellular location">
    <subcellularLocation>
        <location evidence="1">Membrane</location>
        <topology evidence="1">Multi-pass membrane protein</topology>
    </subcellularLocation>
</comment>
<evidence type="ECO:0000313" key="9">
    <source>
        <dbReference type="Proteomes" id="UP001055712"/>
    </source>
</evidence>
<feature type="region of interest" description="Disordered" evidence="6">
    <location>
        <begin position="607"/>
        <end position="656"/>
    </location>
</feature>
<dbReference type="EMBL" id="SIDB01000001">
    <property type="protein sequence ID" value="KAI3438444.1"/>
    <property type="molecule type" value="Genomic_DNA"/>
</dbReference>
<dbReference type="AlphaFoldDB" id="A0A9D4Z218"/>
<organism evidence="8 9">
    <name type="scientific">Chlorella vulgaris</name>
    <name type="common">Green alga</name>
    <dbReference type="NCBI Taxonomy" id="3077"/>
    <lineage>
        <taxon>Eukaryota</taxon>
        <taxon>Viridiplantae</taxon>
        <taxon>Chlorophyta</taxon>
        <taxon>core chlorophytes</taxon>
        <taxon>Trebouxiophyceae</taxon>
        <taxon>Chlorellales</taxon>
        <taxon>Chlorellaceae</taxon>
        <taxon>Chlorella clade</taxon>
        <taxon>Chlorella</taxon>
    </lineage>
</organism>
<feature type="transmembrane region" description="Helical" evidence="7">
    <location>
        <begin position="305"/>
        <end position="328"/>
    </location>
</feature>
<keyword evidence="9" id="KW-1185">Reference proteome</keyword>
<dbReference type="PANTHER" id="PTHR12428:SF65">
    <property type="entry name" value="CYTOCHROME C OXIDASE ASSEMBLY PROTEIN COX18, MITOCHONDRIAL"/>
    <property type="match status" value="1"/>
</dbReference>
<dbReference type="InterPro" id="IPR011990">
    <property type="entry name" value="TPR-like_helical_dom_sf"/>
</dbReference>
<dbReference type="GO" id="GO:0032979">
    <property type="term" value="P:protein insertion into mitochondrial inner membrane from matrix"/>
    <property type="evidence" value="ECO:0007669"/>
    <property type="project" value="TreeGrafter"/>
</dbReference>
<reference evidence="8" key="1">
    <citation type="journal article" date="2019" name="Plant J.">
        <title>Chlorella vulgaris genome assembly and annotation reveals the molecular basis for metabolic acclimation to high light conditions.</title>
        <authorList>
            <person name="Cecchin M."/>
            <person name="Marcolungo L."/>
            <person name="Rossato M."/>
            <person name="Girolomoni L."/>
            <person name="Cosentino E."/>
            <person name="Cuine S."/>
            <person name="Li-Beisson Y."/>
            <person name="Delledonne M."/>
            <person name="Ballottari M."/>
        </authorList>
    </citation>
    <scope>NUCLEOTIDE SEQUENCE</scope>
    <source>
        <strain evidence="8">211/11P</strain>
    </source>
</reference>
<keyword evidence="4 7" id="KW-1133">Transmembrane helix</keyword>
<dbReference type="OrthoDB" id="2148490at2759"/>
<dbReference type="InterPro" id="IPR019734">
    <property type="entry name" value="TPR_rpt"/>
</dbReference>
<accession>A0A9D4Z218</accession>
<feature type="transmembrane region" description="Helical" evidence="7">
    <location>
        <begin position="340"/>
        <end position="364"/>
    </location>
</feature>
<dbReference type="GO" id="GO:0005743">
    <property type="term" value="C:mitochondrial inner membrane"/>
    <property type="evidence" value="ECO:0007669"/>
    <property type="project" value="TreeGrafter"/>
</dbReference>
<feature type="region of interest" description="Disordered" evidence="6">
    <location>
        <begin position="150"/>
        <end position="193"/>
    </location>
</feature>
<name>A0A9D4Z218_CHLVU</name>
<protein>
    <recommendedName>
        <fullName evidence="10">ALBINO3 chloroplastic</fullName>
    </recommendedName>
</protein>
<dbReference type="PANTHER" id="PTHR12428">
    <property type="entry name" value="OXA1"/>
    <property type="match status" value="1"/>
</dbReference>
<evidence type="ECO:0000256" key="7">
    <source>
        <dbReference type="SAM" id="Phobius"/>
    </source>
</evidence>
<gene>
    <name evidence="8" type="ORF">D9Q98_000874</name>
</gene>